<reference evidence="1 2" key="1">
    <citation type="submission" date="2018-10" db="EMBL/GenBank/DDBJ databases">
        <title>A high-quality apple genome assembly.</title>
        <authorList>
            <person name="Hu J."/>
        </authorList>
    </citation>
    <scope>NUCLEOTIDE SEQUENCE [LARGE SCALE GENOMIC DNA]</scope>
    <source>
        <strain evidence="2">cv. HFTH1</strain>
        <tissue evidence="1">Young leaf</tissue>
    </source>
</reference>
<name>A0A498KB58_MALDO</name>
<dbReference type="Proteomes" id="UP000290289">
    <property type="component" value="Chromosome 3"/>
</dbReference>
<sequence>MFVLRLESRYTIPTSKHFRIDIFKSSRYMTEQDRTGRDRTDDMWNGSFQGEEVERKISQISSHRTTRFTVFRRTKRRTERLIPFRPVPSHVPNAFALKKWLSSPSGVGQHVPILVFWEYWDRGMSPYM</sequence>
<dbReference type="EMBL" id="RDQH01000329">
    <property type="protein sequence ID" value="RXI02702.1"/>
    <property type="molecule type" value="Genomic_DNA"/>
</dbReference>
<keyword evidence="2" id="KW-1185">Reference proteome</keyword>
<organism evidence="1 2">
    <name type="scientific">Malus domestica</name>
    <name type="common">Apple</name>
    <name type="synonym">Pyrus malus</name>
    <dbReference type="NCBI Taxonomy" id="3750"/>
    <lineage>
        <taxon>Eukaryota</taxon>
        <taxon>Viridiplantae</taxon>
        <taxon>Streptophyta</taxon>
        <taxon>Embryophyta</taxon>
        <taxon>Tracheophyta</taxon>
        <taxon>Spermatophyta</taxon>
        <taxon>Magnoliopsida</taxon>
        <taxon>eudicotyledons</taxon>
        <taxon>Gunneridae</taxon>
        <taxon>Pentapetalae</taxon>
        <taxon>rosids</taxon>
        <taxon>fabids</taxon>
        <taxon>Rosales</taxon>
        <taxon>Rosaceae</taxon>
        <taxon>Amygdaloideae</taxon>
        <taxon>Maleae</taxon>
        <taxon>Malus</taxon>
    </lineage>
</organism>
<accession>A0A498KB58</accession>
<comment type="caution">
    <text evidence="1">The sequence shown here is derived from an EMBL/GenBank/DDBJ whole genome shotgun (WGS) entry which is preliminary data.</text>
</comment>
<evidence type="ECO:0000313" key="1">
    <source>
        <dbReference type="EMBL" id="RXI02702.1"/>
    </source>
</evidence>
<proteinExistence type="predicted"/>
<protein>
    <submittedName>
        <fullName evidence="1">Uncharacterized protein</fullName>
    </submittedName>
</protein>
<dbReference type="AlphaFoldDB" id="A0A498KB58"/>
<evidence type="ECO:0000313" key="2">
    <source>
        <dbReference type="Proteomes" id="UP000290289"/>
    </source>
</evidence>
<gene>
    <name evidence="1" type="ORF">DVH24_002780</name>
</gene>